<dbReference type="PANTHER" id="PTHR42648">
    <property type="entry name" value="TRANSPOSASE, PUTATIVE-RELATED"/>
    <property type="match status" value="1"/>
</dbReference>
<reference evidence="2" key="1">
    <citation type="submission" date="2023-03" db="EMBL/GenBank/DDBJ databases">
        <title>Chromosome-scale reference genome and RAD-based genetic map of yellow starthistle (Centaurea solstitialis) reveal putative structural variation and QTLs associated with invader traits.</title>
        <authorList>
            <person name="Reatini B."/>
            <person name="Cang F.A."/>
            <person name="Jiang Q."/>
            <person name="Mckibben M.T.W."/>
            <person name="Barker M.S."/>
            <person name="Rieseberg L.H."/>
            <person name="Dlugosch K.M."/>
        </authorList>
    </citation>
    <scope>NUCLEOTIDE SEQUENCE</scope>
    <source>
        <strain evidence="2">CAN-66</strain>
        <tissue evidence="2">Leaf</tissue>
    </source>
</reference>
<protein>
    <recommendedName>
        <fullName evidence="1">Integrase catalytic domain-containing protein</fullName>
    </recommendedName>
</protein>
<comment type="caution">
    <text evidence="2">The sequence shown here is derived from an EMBL/GenBank/DDBJ whole genome shotgun (WGS) entry which is preliminary data.</text>
</comment>
<dbReference type="Gene3D" id="3.30.420.10">
    <property type="entry name" value="Ribonuclease H-like superfamily/Ribonuclease H"/>
    <property type="match status" value="1"/>
</dbReference>
<feature type="domain" description="Integrase catalytic" evidence="1">
    <location>
        <begin position="185"/>
        <end position="236"/>
    </location>
</feature>
<dbReference type="GO" id="GO:0015074">
    <property type="term" value="P:DNA integration"/>
    <property type="evidence" value="ECO:0007669"/>
    <property type="project" value="InterPro"/>
</dbReference>
<dbReference type="AlphaFoldDB" id="A0AA38W0Z7"/>
<sequence length="236" mass="26887">MTRRMKFQTTTSARSQSLCEHMSLMVKTLKGYKSNTTELLRQVTELLQQVIEPLWYKLLLKNIQSSAIILWLGKKKSSILATFIKLRGRLLAQSGTENSKKAFQGIISKKMDGDEHAHINNPQDVENIMDEDLFLEDKIRCDKTGHDITKQACPMLGRHLCGSDASEEIILFIRKMEKVNNLSVRSIRNDHGTEFNNSSLETFFDEKGISQNFSSVRTPQQNGVAERQNRILVEAA</sequence>
<dbReference type="EMBL" id="JARYMX010000007">
    <property type="protein sequence ID" value="KAJ9542297.1"/>
    <property type="molecule type" value="Genomic_DNA"/>
</dbReference>
<name>A0AA38W0Z7_9ASTR</name>
<dbReference type="InterPro" id="IPR001584">
    <property type="entry name" value="Integrase_cat-core"/>
</dbReference>
<accession>A0AA38W0Z7</accession>
<dbReference type="PANTHER" id="PTHR42648:SF32">
    <property type="entry name" value="RIBONUCLEASE H-LIKE DOMAIN, GAG-PRE-INTEGRASE DOMAIN PROTEIN-RELATED"/>
    <property type="match status" value="1"/>
</dbReference>
<proteinExistence type="predicted"/>
<dbReference type="PROSITE" id="PS50994">
    <property type="entry name" value="INTEGRASE"/>
    <property type="match status" value="1"/>
</dbReference>
<dbReference type="Proteomes" id="UP001172457">
    <property type="component" value="Chromosome 7"/>
</dbReference>
<dbReference type="InterPro" id="IPR012337">
    <property type="entry name" value="RNaseH-like_sf"/>
</dbReference>
<evidence type="ECO:0000313" key="2">
    <source>
        <dbReference type="EMBL" id="KAJ9542297.1"/>
    </source>
</evidence>
<dbReference type="InterPro" id="IPR039537">
    <property type="entry name" value="Retrotran_Ty1/copia-like"/>
</dbReference>
<evidence type="ECO:0000259" key="1">
    <source>
        <dbReference type="PROSITE" id="PS50994"/>
    </source>
</evidence>
<gene>
    <name evidence="2" type="ORF">OSB04_028803</name>
</gene>
<keyword evidence="3" id="KW-1185">Reference proteome</keyword>
<organism evidence="2 3">
    <name type="scientific">Centaurea solstitialis</name>
    <name type="common">yellow star-thistle</name>
    <dbReference type="NCBI Taxonomy" id="347529"/>
    <lineage>
        <taxon>Eukaryota</taxon>
        <taxon>Viridiplantae</taxon>
        <taxon>Streptophyta</taxon>
        <taxon>Embryophyta</taxon>
        <taxon>Tracheophyta</taxon>
        <taxon>Spermatophyta</taxon>
        <taxon>Magnoliopsida</taxon>
        <taxon>eudicotyledons</taxon>
        <taxon>Gunneridae</taxon>
        <taxon>Pentapetalae</taxon>
        <taxon>asterids</taxon>
        <taxon>campanulids</taxon>
        <taxon>Asterales</taxon>
        <taxon>Asteraceae</taxon>
        <taxon>Carduoideae</taxon>
        <taxon>Cardueae</taxon>
        <taxon>Centaureinae</taxon>
        <taxon>Centaurea</taxon>
    </lineage>
</organism>
<dbReference type="InterPro" id="IPR036397">
    <property type="entry name" value="RNaseH_sf"/>
</dbReference>
<dbReference type="GO" id="GO:0003676">
    <property type="term" value="F:nucleic acid binding"/>
    <property type="evidence" value="ECO:0007669"/>
    <property type="project" value="InterPro"/>
</dbReference>
<dbReference type="SUPFAM" id="SSF53098">
    <property type="entry name" value="Ribonuclease H-like"/>
    <property type="match status" value="1"/>
</dbReference>
<evidence type="ECO:0000313" key="3">
    <source>
        <dbReference type="Proteomes" id="UP001172457"/>
    </source>
</evidence>